<evidence type="ECO:0000256" key="1">
    <source>
        <dbReference type="ARBA" id="ARBA00004196"/>
    </source>
</evidence>
<protein>
    <submittedName>
        <fullName evidence="4">Lipoprotein LprG</fullName>
    </submittedName>
</protein>
<evidence type="ECO:0000313" key="4">
    <source>
        <dbReference type="EMBL" id="SDI11625.1"/>
    </source>
</evidence>
<organism evidence="4 5">
    <name type="scientific">Nonomuraea jiangxiensis</name>
    <dbReference type="NCBI Taxonomy" id="633440"/>
    <lineage>
        <taxon>Bacteria</taxon>
        <taxon>Bacillati</taxon>
        <taxon>Actinomycetota</taxon>
        <taxon>Actinomycetes</taxon>
        <taxon>Streptosporangiales</taxon>
        <taxon>Streptosporangiaceae</taxon>
        <taxon>Nonomuraea</taxon>
    </lineage>
</organism>
<keyword evidence="4" id="KW-0449">Lipoprotein</keyword>
<comment type="similarity">
    <text evidence="2">Belongs to the LppX/LprAFG lipoprotein family.</text>
</comment>
<proteinExistence type="inferred from homology"/>
<evidence type="ECO:0000313" key="5">
    <source>
        <dbReference type="Proteomes" id="UP000199202"/>
    </source>
</evidence>
<dbReference type="PROSITE" id="PS51257">
    <property type="entry name" value="PROKAR_LIPOPROTEIN"/>
    <property type="match status" value="1"/>
</dbReference>
<keyword evidence="3" id="KW-0472">Membrane</keyword>
<evidence type="ECO:0000256" key="2">
    <source>
        <dbReference type="ARBA" id="ARBA00009194"/>
    </source>
</evidence>
<dbReference type="Proteomes" id="UP000199202">
    <property type="component" value="Unassembled WGS sequence"/>
</dbReference>
<evidence type="ECO:0000256" key="3">
    <source>
        <dbReference type="ARBA" id="ARBA00022475"/>
    </source>
</evidence>
<accession>A0A1G8HY38</accession>
<dbReference type="InterPro" id="IPR029046">
    <property type="entry name" value="LolA/LolB/LppX"/>
</dbReference>
<sequence length="230" mass="23814">MDDGARTFPGARYDPLMLRKLLIVAVLALVSACSSGAGGELPAGPDLMTKAAAAMRAVKSASFSISTEGKPQVPVKKADGRLTAAGDADGTITIDILGTSQEISFAVVGETVHFKGVTGGFQQMTRAQLAQFYDPSVILEPTKGISQLLTSATEPKVEAVESGSYRVATTFPGQVVGQIIPGVTTSVNAKIWIEQATSRLTKASLPLQNGTVTVSFSDYDAPVTITPPAG</sequence>
<dbReference type="AlphaFoldDB" id="A0A1G8HY38"/>
<keyword evidence="3" id="KW-1003">Cell membrane</keyword>
<dbReference type="Gene3D" id="2.50.20.20">
    <property type="match status" value="1"/>
</dbReference>
<keyword evidence="5" id="KW-1185">Reference proteome</keyword>
<gene>
    <name evidence="4" type="ORF">SAMN05421869_104318</name>
</gene>
<name>A0A1G8HY38_9ACTN</name>
<dbReference type="GO" id="GO:0030313">
    <property type="term" value="C:cell envelope"/>
    <property type="evidence" value="ECO:0007669"/>
    <property type="project" value="UniProtKB-SubCell"/>
</dbReference>
<dbReference type="Pfam" id="PF07161">
    <property type="entry name" value="LppX_LprAFG"/>
    <property type="match status" value="1"/>
</dbReference>
<dbReference type="EMBL" id="FNDJ01000004">
    <property type="protein sequence ID" value="SDI11625.1"/>
    <property type="molecule type" value="Genomic_DNA"/>
</dbReference>
<reference evidence="4 5" key="1">
    <citation type="submission" date="2016-10" db="EMBL/GenBank/DDBJ databases">
        <authorList>
            <person name="de Groot N.N."/>
        </authorList>
    </citation>
    <scope>NUCLEOTIDE SEQUENCE [LARGE SCALE GENOMIC DNA]</scope>
    <source>
        <strain evidence="4 5">CGMCC 4.6533</strain>
    </source>
</reference>
<dbReference type="CDD" id="cd16334">
    <property type="entry name" value="LppX-like"/>
    <property type="match status" value="1"/>
</dbReference>
<comment type="subcellular location">
    <subcellularLocation>
        <location evidence="1">Cell envelope</location>
    </subcellularLocation>
</comment>
<dbReference type="STRING" id="633440.SAMN05421869_104318"/>
<dbReference type="SUPFAM" id="SSF89392">
    <property type="entry name" value="Prokaryotic lipoproteins and lipoprotein localization factors"/>
    <property type="match status" value="1"/>
</dbReference>
<dbReference type="InterPro" id="IPR009830">
    <property type="entry name" value="LppX/LprAFG"/>
</dbReference>